<dbReference type="GO" id="GO:0005737">
    <property type="term" value="C:cytoplasm"/>
    <property type="evidence" value="ECO:0007669"/>
    <property type="project" value="TreeGrafter"/>
</dbReference>
<dbReference type="GO" id="GO:0005634">
    <property type="term" value="C:nucleus"/>
    <property type="evidence" value="ECO:0007669"/>
    <property type="project" value="TreeGrafter"/>
</dbReference>
<dbReference type="AlphaFoldDB" id="A0A9D5CDS9"/>
<dbReference type="Proteomes" id="UP001085076">
    <property type="component" value="Miscellaneous, Linkage group lg05"/>
</dbReference>
<dbReference type="Gene3D" id="3.30.530.20">
    <property type="match status" value="1"/>
</dbReference>
<evidence type="ECO:0000313" key="4">
    <source>
        <dbReference type="EMBL" id="KAJ0970842.1"/>
    </source>
</evidence>
<dbReference type="SMART" id="SM01037">
    <property type="entry name" value="Bet_v_1"/>
    <property type="match status" value="1"/>
</dbReference>
<reference evidence="4" key="1">
    <citation type="submission" date="2021-03" db="EMBL/GenBank/DDBJ databases">
        <authorList>
            <person name="Li Z."/>
            <person name="Yang C."/>
        </authorList>
    </citation>
    <scope>NUCLEOTIDE SEQUENCE</scope>
    <source>
        <strain evidence="4">Dzin_1.0</strain>
        <tissue evidence="4">Leaf</tissue>
    </source>
</reference>
<dbReference type="GO" id="GO:0009738">
    <property type="term" value="P:abscisic acid-activated signaling pathway"/>
    <property type="evidence" value="ECO:0007669"/>
    <property type="project" value="TreeGrafter"/>
</dbReference>
<comment type="caution">
    <text evidence="4">The sequence shown here is derived from an EMBL/GenBank/DDBJ whole genome shotgun (WGS) entry which is preliminary data.</text>
</comment>
<evidence type="ECO:0000256" key="2">
    <source>
        <dbReference type="ARBA" id="ARBA00022589"/>
    </source>
</evidence>
<dbReference type="GO" id="GO:0009820">
    <property type="term" value="P:alkaloid metabolic process"/>
    <property type="evidence" value="ECO:0007669"/>
    <property type="project" value="UniProtKB-KW"/>
</dbReference>
<dbReference type="PANTHER" id="PTHR31213:SF19">
    <property type="entry name" value="BET V I_MAJOR LATEX PROTEIN DOMAIN-CONTAINING PROTEIN"/>
    <property type="match status" value="1"/>
</dbReference>
<accession>A0A9D5CDS9</accession>
<dbReference type="InterPro" id="IPR000916">
    <property type="entry name" value="Bet_v_I/MLP"/>
</dbReference>
<feature type="domain" description="Bet v I/Major latex protein" evidence="3">
    <location>
        <begin position="1"/>
        <end position="154"/>
    </location>
</feature>
<reference evidence="4" key="2">
    <citation type="journal article" date="2022" name="Hortic Res">
        <title>The genome of Dioscorea zingiberensis sheds light on the biosynthesis, origin and evolution of the medicinally important diosgenin saponins.</title>
        <authorList>
            <person name="Li Y."/>
            <person name="Tan C."/>
            <person name="Li Z."/>
            <person name="Guo J."/>
            <person name="Li S."/>
            <person name="Chen X."/>
            <person name="Wang C."/>
            <person name="Dai X."/>
            <person name="Yang H."/>
            <person name="Song W."/>
            <person name="Hou L."/>
            <person name="Xu J."/>
            <person name="Tong Z."/>
            <person name="Xu A."/>
            <person name="Yuan X."/>
            <person name="Wang W."/>
            <person name="Yang Q."/>
            <person name="Chen L."/>
            <person name="Sun Z."/>
            <person name="Wang K."/>
            <person name="Pan B."/>
            <person name="Chen J."/>
            <person name="Bao Y."/>
            <person name="Liu F."/>
            <person name="Qi X."/>
            <person name="Gang D.R."/>
            <person name="Wen J."/>
            <person name="Li J."/>
        </authorList>
    </citation>
    <scope>NUCLEOTIDE SEQUENCE</scope>
    <source>
        <strain evidence="4">Dzin_1.0</strain>
    </source>
</reference>
<dbReference type="EMBL" id="JAGGNH010000005">
    <property type="protein sequence ID" value="KAJ0970842.1"/>
    <property type="molecule type" value="Genomic_DNA"/>
</dbReference>
<proteinExistence type="inferred from homology"/>
<keyword evidence="5" id="KW-1185">Reference proteome</keyword>
<dbReference type="FunFam" id="3.30.530.20:FF:000033">
    <property type="entry name" value="S-norcoclaurine synthase"/>
    <property type="match status" value="1"/>
</dbReference>
<evidence type="ECO:0000256" key="1">
    <source>
        <dbReference type="ARBA" id="ARBA00009744"/>
    </source>
</evidence>
<dbReference type="GO" id="GO:0010427">
    <property type="term" value="F:abscisic acid binding"/>
    <property type="evidence" value="ECO:0007669"/>
    <property type="project" value="TreeGrafter"/>
</dbReference>
<sequence>MKGTLSHELEVGLSADEIWVVYRSLELADLVVKLLPNIIQKVELVEGDGGVGTVLHVYFPPGTPLVQSYKEKFTKIDDEKRVKEAHVVEGGYLQLGFLFYMVRFEVIAQSETTSVVKSTIEYEIEEKFATNSSLVSTYALAIIHETVGKYLIEKKSNV</sequence>
<dbReference type="SUPFAM" id="SSF55961">
    <property type="entry name" value="Bet v1-like"/>
    <property type="match status" value="1"/>
</dbReference>
<gene>
    <name evidence="4" type="ORF">J5N97_018801</name>
</gene>
<organism evidence="4 5">
    <name type="scientific">Dioscorea zingiberensis</name>
    <dbReference type="NCBI Taxonomy" id="325984"/>
    <lineage>
        <taxon>Eukaryota</taxon>
        <taxon>Viridiplantae</taxon>
        <taxon>Streptophyta</taxon>
        <taxon>Embryophyta</taxon>
        <taxon>Tracheophyta</taxon>
        <taxon>Spermatophyta</taxon>
        <taxon>Magnoliopsida</taxon>
        <taxon>Liliopsida</taxon>
        <taxon>Dioscoreales</taxon>
        <taxon>Dioscoreaceae</taxon>
        <taxon>Dioscorea</taxon>
    </lineage>
</organism>
<dbReference type="GO" id="GO:0004864">
    <property type="term" value="F:protein phosphatase inhibitor activity"/>
    <property type="evidence" value="ECO:0007669"/>
    <property type="project" value="TreeGrafter"/>
</dbReference>
<comment type="similarity">
    <text evidence="1">Belongs to the BetVI family.</text>
</comment>
<dbReference type="GO" id="GO:0006952">
    <property type="term" value="P:defense response"/>
    <property type="evidence" value="ECO:0007669"/>
    <property type="project" value="InterPro"/>
</dbReference>
<dbReference type="OrthoDB" id="1879545at2759"/>
<name>A0A9D5CDS9_9LILI</name>
<dbReference type="CDD" id="cd07816">
    <property type="entry name" value="Bet_v1-like"/>
    <property type="match status" value="1"/>
</dbReference>
<protein>
    <recommendedName>
        <fullName evidence="3">Bet v I/Major latex protein domain-containing protein</fullName>
    </recommendedName>
</protein>
<dbReference type="PANTHER" id="PTHR31213">
    <property type="entry name" value="OS08G0374000 PROTEIN-RELATED"/>
    <property type="match status" value="1"/>
</dbReference>
<dbReference type="InterPro" id="IPR050279">
    <property type="entry name" value="Plant_def-hormone_signal"/>
</dbReference>
<dbReference type="InterPro" id="IPR023393">
    <property type="entry name" value="START-like_dom_sf"/>
</dbReference>
<dbReference type="Pfam" id="PF00407">
    <property type="entry name" value="Bet_v_1"/>
    <property type="match status" value="1"/>
</dbReference>
<keyword evidence="2" id="KW-0017">Alkaloid metabolism</keyword>
<dbReference type="GO" id="GO:0038023">
    <property type="term" value="F:signaling receptor activity"/>
    <property type="evidence" value="ECO:0007669"/>
    <property type="project" value="TreeGrafter"/>
</dbReference>
<evidence type="ECO:0000259" key="3">
    <source>
        <dbReference type="SMART" id="SM01037"/>
    </source>
</evidence>
<evidence type="ECO:0000313" key="5">
    <source>
        <dbReference type="Proteomes" id="UP001085076"/>
    </source>
</evidence>